<dbReference type="Pfam" id="PF00248">
    <property type="entry name" value="Aldo_ket_red"/>
    <property type="match status" value="1"/>
</dbReference>
<proteinExistence type="predicted"/>
<comment type="caution">
    <text evidence="5">The sequence shown here is derived from an EMBL/GenBank/DDBJ whole genome shotgun (WGS) entry which is preliminary data.</text>
</comment>
<dbReference type="RefSeq" id="WP_154529460.1">
    <property type="nucleotide sequence ID" value="NZ_VUNH01000011.1"/>
</dbReference>
<dbReference type="SUPFAM" id="SSF51430">
    <property type="entry name" value="NAD(P)-linked oxidoreductase"/>
    <property type="match status" value="1"/>
</dbReference>
<evidence type="ECO:0000313" key="6">
    <source>
        <dbReference type="Proteomes" id="UP000473699"/>
    </source>
</evidence>
<dbReference type="InterPro" id="IPR053135">
    <property type="entry name" value="AKR2_Oxidoreductase"/>
</dbReference>
<dbReference type="SUPFAM" id="SSF46548">
    <property type="entry name" value="alpha-helical ferredoxin"/>
    <property type="match status" value="1"/>
</dbReference>
<gene>
    <name evidence="5" type="ORF">FYJ74_10085</name>
</gene>
<dbReference type="GO" id="GO:0051536">
    <property type="term" value="F:iron-sulfur cluster binding"/>
    <property type="evidence" value="ECO:0007669"/>
    <property type="project" value="UniProtKB-KW"/>
</dbReference>
<dbReference type="EMBL" id="VUNH01000011">
    <property type="protein sequence ID" value="MST56380.1"/>
    <property type="molecule type" value="Genomic_DNA"/>
</dbReference>
<sequence>MSEIKLSAKKLGFGLMRLPKNGEAIDVEQVKKMVDLFMAAGFTYFDTAWAYPGSEDAIRQALVERYPREKFTLATKNAAWINCQSREDAVGQFETSLKQTGAGYFDFYLLHNLGEGRTHFFDDFDMWSFVQEKKAEGKIRHVGFSFHSTPEELDAILKAHPEAEFVQLQINYADWENPRIQSRACYETARKHGKPVVIMEPVKGGLLASPPESVERVFKNADAQASCASWAIRFAASLDGVIAVLSGMSSVEQMKDNLSYMTDFRPLTEAERRVVAKARETLDALPMIPCTSCNYCAEVCPQNIGISGSFTALNLLNIYGNYNYAEGQEKWLVERHGKARANECIQCSSCEQVCPQHIKIRDNLVKVVEAFHMA</sequence>
<dbReference type="AlphaFoldDB" id="A0A6L5YDY9"/>
<keyword evidence="6" id="KW-1185">Reference proteome</keyword>
<dbReference type="InterPro" id="IPR017900">
    <property type="entry name" value="4Fe4S_Fe_S_CS"/>
</dbReference>
<dbReference type="Gene3D" id="3.20.20.100">
    <property type="entry name" value="NADP-dependent oxidoreductase domain"/>
    <property type="match status" value="1"/>
</dbReference>
<organism evidence="5 6">
    <name type="scientific">Pyramidobacter porci</name>
    <dbReference type="NCBI Taxonomy" id="2605789"/>
    <lineage>
        <taxon>Bacteria</taxon>
        <taxon>Thermotogati</taxon>
        <taxon>Synergistota</taxon>
        <taxon>Synergistia</taxon>
        <taxon>Synergistales</taxon>
        <taxon>Dethiosulfovibrionaceae</taxon>
        <taxon>Pyramidobacter</taxon>
    </lineage>
</organism>
<evidence type="ECO:0000256" key="3">
    <source>
        <dbReference type="ARBA" id="ARBA00023014"/>
    </source>
</evidence>
<accession>A0A6L5YDY9</accession>
<evidence type="ECO:0000256" key="1">
    <source>
        <dbReference type="ARBA" id="ARBA00022723"/>
    </source>
</evidence>
<dbReference type="PANTHER" id="PTHR43312:SF2">
    <property type="entry name" value="OXIDOREDUCTASE"/>
    <property type="match status" value="1"/>
</dbReference>
<dbReference type="Proteomes" id="UP000473699">
    <property type="component" value="Unassembled WGS sequence"/>
</dbReference>
<keyword evidence="1" id="KW-0479">Metal-binding</keyword>
<protein>
    <submittedName>
        <fullName evidence="5">Fe-S oxidoreductase</fullName>
    </submittedName>
</protein>
<dbReference type="Pfam" id="PF13187">
    <property type="entry name" value="Fer4_9"/>
    <property type="match status" value="1"/>
</dbReference>
<dbReference type="Gene3D" id="1.10.1060.10">
    <property type="entry name" value="Alpha-helical ferredoxin"/>
    <property type="match status" value="1"/>
</dbReference>
<dbReference type="GO" id="GO:0046872">
    <property type="term" value="F:metal ion binding"/>
    <property type="evidence" value="ECO:0007669"/>
    <property type="project" value="UniProtKB-KW"/>
</dbReference>
<dbReference type="PROSITE" id="PS00198">
    <property type="entry name" value="4FE4S_FER_1"/>
    <property type="match status" value="2"/>
</dbReference>
<dbReference type="InterPro" id="IPR009051">
    <property type="entry name" value="Helical_ferredxn"/>
</dbReference>
<dbReference type="InterPro" id="IPR023210">
    <property type="entry name" value="NADP_OxRdtase_dom"/>
</dbReference>
<dbReference type="PANTHER" id="PTHR43312">
    <property type="entry name" value="D-THREO-ALDOSE 1-DEHYDROGENASE"/>
    <property type="match status" value="1"/>
</dbReference>
<dbReference type="PROSITE" id="PS51379">
    <property type="entry name" value="4FE4S_FER_2"/>
    <property type="match status" value="1"/>
</dbReference>
<dbReference type="InterPro" id="IPR036812">
    <property type="entry name" value="NAD(P)_OxRdtase_dom_sf"/>
</dbReference>
<keyword evidence="3" id="KW-0411">Iron-sulfur</keyword>
<name>A0A6L5YDY9_9BACT</name>
<evidence type="ECO:0000259" key="4">
    <source>
        <dbReference type="PROSITE" id="PS51379"/>
    </source>
</evidence>
<feature type="domain" description="4Fe-4S ferredoxin-type" evidence="4">
    <location>
        <begin position="335"/>
        <end position="363"/>
    </location>
</feature>
<dbReference type="CDD" id="cd19096">
    <property type="entry name" value="AKR_Fe-S_oxidoreductase"/>
    <property type="match status" value="1"/>
</dbReference>
<evidence type="ECO:0000313" key="5">
    <source>
        <dbReference type="EMBL" id="MST56380.1"/>
    </source>
</evidence>
<evidence type="ECO:0000256" key="2">
    <source>
        <dbReference type="ARBA" id="ARBA00023004"/>
    </source>
</evidence>
<reference evidence="5 6" key="1">
    <citation type="submission" date="2019-08" db="EMBL/GenBank/DDBJ databases">
        <title>In-depth cultivation of the pig gut microbiome towards novel bacterial diversity and tailored functional studies.</title>
        <authorList>
            <person name="Wylensek D."/>
            <person name="Hitch T.C.A."/>
            <person name="Clavel T."/>
        </authorList>
    </citation>
    <scope>NUCLEOTIDE SEQUENCE [LARGE SCALE GENOMIC DNA]</scope>
    <source>
        <strain evidence="5 6">SM-530-WT-4B</strain>
    </source>
</reference>
<dbReference type="InterPro" id="IPR017896">
    <property type="entry name" value="4Fe4S_Fe-S-bd"/>
</dbReference>
<keyword evidence="2" id="KW-0408">Iron</keyword>